<keyword evidence="8" id="KW-1185">Reference proteome</keyword>
<evidence type="ECO:0000256" key="3">
    <source>
        <dbReference type="ARBA" id="ARBA00022692"/>
    </source>
</evidence>
<dbReference type="RefSeq" id="WP_194020644.1">
    <property type="nucleotide sequence ID" value="NZ_JADEVV010000053.1"/>
</dbReference>
<dbReference type="Proteomes" id="UP000658720">
    <property type="component" value="Unassembled WGS sequence"/>
</dbReference>
<keyword evidence="5 6" id="KW-0472">Membrane</keyword>
<evidence type="ECO:0000256" key="6">
    <source>
        <dbReference type="SAM" id="Phobius"/>
    </source>
</evidence>
<name>A0ABR9VV53_9SYNC</name>
<comment type="subcellular location">
    <subcellularLocation>
        <location evidence="1">Cell membrane</location>
        <topology evidence="1">Multi-pass membrane protein</topology>
    </subcellularLocation>
</comment>
<protein>
    <submittedName>
        <fullName evidence="7">YihY/virulence factor BrkB family protein</fullName>
    </submittedName>
</protein>
<reference evidence="7 8" key="1">
    <citation type="submission" date="2020-10" db="EMBL/GenBank/DDBJ databases">
        <authorList>
            <person name="Castelo-Branco R."/>
            <person name="Eusebio N."/>
            <person name="Adriana R."/>
            <person name="Vieira A."/>
            <person name="Brugerolle De Fraissinette N."/>
            <person name="Rezende De Castro R."/>
            <person name="Schneider M.P."/>
            <person name="Vasconcelos V."/>
            <person name="Leao P.N."/>
        </authorList>
    </citation>
    <scope>NUCLEOTIDE SEQUENCE [LARGE SCALE GENOMIC DNA]</scope>
    <source>
        <strain evidence="7 8">LEGE 00031</strain>
    </source>
</reference>
<evidence type="ECO:0000256" key="4">
    <source>
        <dbReference type="ARBA" id="ARBA00022989"/>
    </source>
</evidence>
<sequence length="318" mass="35767">MGNNFAQLKRLINFFRTVILPARISQLILQTFLKWQKDNCMDMGAALAYYALFSLFPICLVMLSIAGRLLGSESNYYLQLISFAQNILPEQPFTVFQQALTNLNQSSFSAGIIGFGILVLTSSRIFDALNQSVSKIWAVVHRPKENAGVKQHAFNFIRNKILAFLLVLSTVMVFLLSIFANLAAKIILTVLGEFEQSIPWITFDSLALITTLQTGISYFVITAVIITLFKVLPPTRLQWWDIFPGAILTAAAMMVLQNAVGSGIIRIGENLQAYGVVGNVMVLLLWIYLIFQVFFIGCEFTFVFTYIFGSRHQKEKPF</sequence>
<dbReference type="PIRSF" id="PIRSF035875">
    <property type="entry name" value="RNase_BN"/>
    <property type="match status" value="1"/>
</dbReference>
<gene>
    <name evidence="7" type="ORF">IQ217_15550</name>
</gene>
<feature type="transmembrane region" description="Helical" evidence="6">
    <location>
        <begin position="241"/>
        <end position="265"/>
    </location>
</feature>
<proteinExistence type="predicted"/>
<feature type="transmembrane region" description="Helical" evidence="6">
    <location>
        <begin position="207"/>
        <end position="229"/>
    </location>
</feature>
<comment type="caution">
    <text evidence="7">The sequence shown here is derived from an EMBL/GenBank/DDBJ whole genome shotgun (WGS) entry which is preliminary data.</text>
</comment>
<keyword evidence="2" id="KW-1003">Cell membrane</keyword>
<accession>A0ABR9VV53</accession>
<dbReference type="PANTHER" id="PTHR30213">
    <property type="entry name" value="INNER MEMBRANE PROTEIN YHJD"/>
    <property type="match status" value="1"/>
</dbReference>
<dbReference type="EMBL" id="JADEVV010000053">
    <property type="protein sequence ID" value="MBE9255223.1"/>
    <property type="molecule type" value="Genomic_DNA"/>
</dbReference>
<feature type="transmembrane region" description="Helical" evidence="6">
    <location>
        <begin position="161"/>
        <end position="187"/>
    </location>
</feature>
<feature type="transmembrane region" description="Helical" evidence="6">
    <location>
        <begin position="285"/>
        <end position="308"/>
    </location>
</feature>
<feature type="transmembrane region" description="Helical" evidence="6">
    <location>
        <begin position="108"/>
        <end position="126"/>
    </location>
</feature>
<keyword evidence="4 6" id="KW-1133">Transmembrane helix</keyword>
<feature type="transmembrane region" description="Helical" evidence="6">
    <location>
        <begin position="47"/>
        <end position="70"/>
    </location>
</feature>
<evidence type="ECO:0000256" key="2">
    <source>
        <dbReference type="ARBA" id="ARBA00022475"/>
    </source>
</evidence>
<evidence type="ECO:0000256" key="1">
    <source>
        <dbReference type="ARBA" id="ARBA00004651"/>
    </source>
</evidence>
<evidence type="ECO:0000313" key="8">
    <source>
        <dbReference type="Proteomes" id="UP000658720"/>
    </source>
</evidence>
<dbReference type="InterPro" id="IPR017039">
    <property type="entry name" value="Virul_fac_BrkB"/>
</dbReference>
<organism evidence="7 8">
    <name type="scientific">Synechocystis salina LEGE 00031</name>
    <dbReference type="NCBI Taxonomy" id="1828736"/>
    <lineage>
        <taxon>Bacteria</taxon>
        <taxon>Bacillati</taxon>
        <taxon>Cyanobacteriota</taxon>
        <taxon>Cyanophyceae</taxon>
        <taxon>Synechococcales</taxon>
        <taxon>Merismopediaceae</taxon>
        <taxon>Synechocystis</taxon>
    </lineage>
</organism>
<dbReference type="Pfam" id="PF03631">
    <property type="entry name" value="Virul_fac_BrkB"/>
    <property type="match status" value="1"/>
</dbReference>
<keyword evidence="3 6" id="KW-0812">Transmembrane</keyword>
<evidence type="ECO:0000313" key="7">
    <source>
        <dbReference type="EMBL" id="MBE9255223.1"/>
    </source>
</evidence>
<dbReference type="PANTHER" id="PTHR30213:SF1">
    <property type="entry name" value="INNER MEMBRANE PROTEIN YHJD"/>
    <property type="match status" value="1"/>
</dbReference>
<evidence type="ECO:0000256" key="5">
    <source>
        <dbReference type="ARBA" id="ARBA00023136"/>
    </source>
</evidence>